<evidence type="ECO:0000313" key="2">
    <source>
        <dbReference type="EMBL" id="CAA2615545.1"/>
    </source>
</evidence>
<sequence>MNNSECMLPGGHQRRKNRGENDRREGGWGRRTSFEKKRAVFY</sequence>
<dbReference type="EMBL" id="LR743589">
    <property type="protein sequence ID" value="CAA2615545.1"/>
    <property type="molecule type" value="Genomic_DNA"/>
</dbReference>
<evidence type="ECO:0000256" key="1">
    <source>
        <dbReference type="SAM" id="MobiDB-lite"/>
    </source>
</evidence>
<accession>A0A7I8IEG4</accession>
<protein>
    <submittedName>
        <fullName evidence="2">Uncharacterized protein</fullName>
    </submittedName>
</protein>
<name>A0A7I8IEG4_SPIIN</name>
<reference evidence="2" key="1">
    <citation type="submission" date="2019-12" db="EMBL/GenBank/DDBJ databases">
        <authorList>
            <person name="Scholz U."/>
            <person name="Mascher M."/>
            <person name="Fiebig A."/>
        </authorList>
    </citation>
    <scope>NUCLEOTIDE SEQUENCE</scope>
</reference>
<feature type="compositionally biased region" description="Basic and acidic residues" evidence="1">
    <location>
        <begin position="18"/>
        <end position="31"/>
    </location>
</feature>
<keyword evidence="4" id="KW-1185">Reference proteome</keyword>
<proteinExistence type="predicted"/>
<organism evidence="2">
    <name type="scientific">Spirodela intermedia</name>
    <name type="common">Intermediate duckweed</name>
    <dbReference type="NCBI Taxonomy" id="51605"/>
    <lineage>
        <taxon>Eukaryota</taxon>
        <taxon>Viridiplantae</taxon>
        <taxon>Streptophyta</taxon>
        <taxon>Embryophyta</taxon>
        <taxon>Tracheophyta</taxon>
        <taxon>Spermatophyta</taxon>
        <taxon>Magnoliopsida</taxon>
        <taxon>Liliopsida</taxon>
        <taxon>Araceae</taxon>
        <taxon>Lemnoideae</taxon>
        <taxon>Spirodela</taxon>
    </lineage>
</organism>
<evidence type="ECO:0000313" key="4">
    <source>
        <dbReference type="Proteomes" id="UP000663760"/>
    </source>
</evidence>
<evidence type="ECO:0000313" key="3">
    <source>
        <dbReference type="EMBL" id="CAA7390472.1"/>
    </source>
</evidence>
<dbReference type="Proteomes" id="UP000663760">
    <property type="component" value="Chromosome 2"/>
</dbReference>
<dbReference type="AlphaFoldDB" id="A0A7I8IEG4"/>
<dbReference type="EMBL" id="LR746265">
    <property type="protein sequence ID" value="CAA7390472.1"/>
    <property type="molecule type" value="Genomic_DNA"/>
</dbReference>
<gene>
    <name evidence="2" type="ORF">SI7747_02001802</name>
    <name evidence="3" type="ORF">SI8410_02001953</name>
</gene>
<feature type="region of interest" description="Disordered" evidence="1">
    <location>
        <begin position="1"/>
        <end position="31"/>
    </location>
</feature>